<reference evidence="1" key="1">
    <citation type="submission" date="2022-04" db="EMBL/GenBank/DDBJ databases">
        <title>A functionally conserved STORR gene fusion in Papaver species that diverged 16.8 million years ago.</title>
        <authorList>
            <person name="Catania T."/>
        </authorList>
    </citation>
    <scope>NUCLEOTIDE SEQUENCE</scope>
    <source>
        <strain evidence="1">S-188037</strain>
    </source>
</reference>
<sequence length="302" mass="33869">ASQIEHDFTLSGPSHLTTVNWYDERYRRSTMASLVKGVYVLKDDHRKHRQGSEALAPLWWESFHFKLLHGLTDDGDSSIFGAVYEYKPKSNNYLGLKRAPKYVIAFRGTSKNIDTVLGDMSCNMNIVLNKLHSTPRFAMAMKVVRKMVSENGDINIWLAGHSLGAAMAMGTGKTMAKEGVFLEAYLFNPPFIAAPIELIGSRLVRNGLLVACTVITVALTVVLQNNQERQQSEDLFTSLSPWVPNLFLHPDDTICSGYIAYFELQEMFKSCTTFMAGAIHECCWTGKLVRRTALNSFSSCDY</sequence>
<gene>
    <name evidence="1" type="ORF">MKW98_012742</name>
</gene>
<dbReference type="SUPFAM" id="SSF53474">
    <property type="entry name" value="alpha/beta-Hydrolases"/>
    <property type="match status" value="1"/>
</dbReference>
<evidence type="ECO:0000313" key="2">
    <source>
        <dbReference type="Proteomes" id="UP001202328"/>
    </source>
</evidence>
<evidence type="ECO:0008006" key="3">
    <source>
        <dbReference type="Google" id="ProtNLM"/>
    </source>
</evidence>
<organism evidence="1 2">
    <name type="scientific">Papaver atlanticum</name>
    <dbReference type="NCBI Taxonomy" id="357466"/>
    <lineage>
        <taxon>Eukaryota</taxon>
        <taxon>Viridiplantae</taxon>
        <taxon>Streptophyta</taxon>
        <taxon>Embryophyta</taxon>
        <taxon>Tracheophyta</taxon>
        <taxon>Spermatophyta</taxon>
        <taxon>Magnoliopsida</taxon>
        <taxon>Ranunculales</taxon>
        <taxon>Papaveraceae</taxon>
        <taxon>Papaveroideae</taxon>
        <taxon>Papaver</taxon>
    </lineage>
</organism>
<keyword evidence="2" id="KW-1185">Reference proteome</keyword>
<name>A0AAD4T555_9MAGN</name>
<dbReference type="Pfam" id="PF26363">
    <property type="entry name" value="Phospholipase-like"/>
    <property type="match status" value="1"/>
</dbReference>
<dbReference type="Proteomes" id="UP001202328">
    <property type="component" value="Unassembled WGS sequence"/>
</dbReference>
<dbReference type="PANTHER" id="PTHR31479:SF2">
    <property type="entry name" value="ALPHA_BETA-HYDROLASES SUPERFAMILY PROTEIN"/>
    <property type="match status" value="1"/>
</dbReference>
<dbReference type="GO" id="GO:0006629">
    <property type="term" value="P:lipid metabolic process"/>
    <property type="evidence" value="ECO:0007669"/>
    <property type="project" value="InterPro"/>
</dbReference>
<dbReference type="AlphaFoldDB" id="A0AAD4T555"/>
<proteinExistence type="predicted"/>
<accession>A0AAD4T555</accession>
<dbReference type="Gene3D" id="3.40.50.1820">
    <property type="entry name" value="alpha/beta hydrolase"/>
    <property type="match status" value="1"/>
</dbReference>
<protein>
    <recommendedName>
        <fullName evidence="3">Fungal lipase-like domain-containing protein</fullName>
    </recommendedName>
</protein>
<dbReference type="EMBL" id="JAJJMB010006252">
    <property type="protein sequence ID" value="KAI3935550.1"/>
    <property type="molecule type" value="Genomic_DNA"/>
</dbReference>
<feature type="non-terminal residue" evidence="1">
    <location>
        <position position="1"/>
    </location>
</feature>
<evidence type="ECO:0000313" key="1">
    <source>
        <dbReference type="EMBL" id="KAI3935550.1"/>
    </source>
</evidence>
<comment type="caution">
    <text evidence="1">The sequence shown here is derived from an EMBL/GenBank/DDBJ whole genome shotgun (WGS) entry which is preliminary data.</text>
</comment>
<dbReference type="InterPro" id="IPR029058">
    <property type="entry name" value="AB_hydrolase_fold"/>
</dbReference>
<dbReference type="PANTHER" id="PTHR31479">
    <property type="entry name" value="ALPHA/BETA-HYDROLASES SUPERFAMILY PROTEIN"/>
    <property type="match status" value="1"/>
</dbReference>